<feature type="compositionally biased region" description="Basic and acidic residues" evidence="1">
    <location>
        <begin position="587"/>
        <end position="606"/>
    </location>
</feature>
<dbReference type="Pfam" id="PF24494">
    <property type="entry name" value="DUF7587"/>
    <property type="match status" value="1"/>
</dbReference>
<proteinExistence type="predicted"/>
<evidence type="ECO:0000259" key="2">
    <source>
        <dbReference type="Pfam" id="PF24494"/>
    </source>
</evidence>
<dbReference type="OrthoDB" id="5397734at2759"/>
<protein>
    <recommendedName>
        <fullName evidence="2">DUF7587 domain-containing protein</fullName>
    </recommendedName>
</protein>
<accession>A0A4U0UYI2</accession>
<feature type="region of interest" description="Disordered" evidence="1">
    <location>
        <begin position="572"/>
        <end position="641"/>
    </location>
</feature>
<evidence type="ECO:0000313" key="3">
    <source>
        <dbReference type="EMBL" id="TKA40812.1"/>
    </source>
</evidence>
<dbReference type="AlphaFoldDB" id="A0A4U0UYI2"/>
<organism evidence="3 4">
    <name type="scientific">Friedmanniomyces endolithicus</name>
    <dbReference type="NCBI Taxonomy" id="329885"/>
    <lineage>
        <taxon>Eukaryota</taxon>
        <taxon>Fungi</taxon>
        <taxon>Dikarya</taxon>
        <taxon>Ascomycota</taxon>
        <taxon>Pezizomycotina</taxon>
        <taxon>Dothideomycetes</taxon>
        <taxon>Dothideomycetidae</taxon>
        <taxon>Mycosphaerellales</taxon>
        <taxon>Teratosphaeriaceae</taxon>
        <taxon>Friedmanniomyces</taxon>
    </lineage>
</organism>
<name>A0A4U0UYI2_9PEZI</name>
<comment type="caution">
    <text evidence="3">The sequence shown here is derived from an EMBL/GenBank/DDBJ whole genome shotgun (WGS) entry which is preliminary data.</text>
</comment>
<evidence type="ECO:0000313" key="4">
    <source>
        <dbReference type="Proteomes" id="UP000310066"/>
    </source>
</evidence>
<feature type="domain" description="DUF7587" evidence="2">
    <location>
        <begin position="233"/>
        <end position="382"/>
    </location>
</feature>
<gene>
    <name evidence="3" type="ORF">B0A54_08082</name>
</gene>
<dbReference type="EMBL" id="NAJP01000031">
    <property type="protein sequence ID" value="TKA40812.1"/>
    <property type="molecule type" value="Genomic_DNA"/>
</dbReference>
<sequence length="641" mass="72191">MAEARVQAPGNGKIVWTHEMRVAVWLLFRPTKFDKTTRTAVFNALYKDYLETLGLPDGANYSRIEAQYHEHSSRRSSAAWRATMTSIASETTEQEELLSRIQDMASHLGYGIDHMSTLTRRADITDVPGTAVTYSRKRGRIVAPEAVANPIERNKRATVHVEVGAGMTLSPPRTPPKTSAIAQIPKQRRPEATVLHSTETGHRVWLTPEEHLETQNAWVPVPDHEAHPPLAGGLLYRYWDDTSQCPLVNGEFKASRFARRHIRPAPLPELDSLYFPWDDLHAHLNGNLTETSFISTSNYLVWILRTALQRASQGKRNGCITVIDSTRLPRSTVLYVPPFHRELCKKKAFTDAAWYYQGSHEFVVYEKIPAEAIVHPGFRIADLQALAARDPNVEHALQLQTLEMGGNYRKVLRPILRAAKVGMKPPILSAMAKLVRKLLTKVESPAAHVAHLVTDIVHGCAFVIEIGTTPLEWQQLSAWFAQEFCKGEFPDLRRHQMIRAAVKWACGSYNARFTAEGIEAVQRRAARVGLRDPLAILNRELEVAKAQTIAYFGTQQFAIGGNNGGQQLAFASSSQSSASRATKRRIRDRDRSPCERPRSRPSRREPSMPITPTTTRFSVNRGRSAMDEEILYETPVKRRKR</sequence>
<dbReference type="InterPro" id="IPR056009">
    <property type="entry name" value="DUF7587"/>
</dbReference>
<dbReference type="Proteomes" id="UP000310066">
    <property type="component" value="Unassembled WGS sequence"/>
</dbReference>
<evidence type="ECO:0000256" key="1">
    <source>
        <dbReference type="SAM" id="MobiDB-lite"/>
    </source>
</evidence>
<feature type="region of interest" description="Disordered" evidence="1">
    <location>
        <begin position="166"/>
        <end position="196"/>
    </location>
</feature>
<reference evidence="3 4" key="1">
    <citation type="submission" date="2017-03" db="EMBL/GenBank/DDBJ databases">
        <title>Genomes of endolithic fungi from Antarctica.</title>
        <authorList>
            <person name="Coleine C."/>
            <person name="Masonjones S."/>
            <person name="Stajich J.E."/>
        </authorList>
    </citation>
    <scope>NUCLEOTIDE SEQUENCE [LARGE SCALE GENOMIC DNA]</scope>
    <source>
        <strain evidence="3 4">CCFEE 5311</strain>
    </source>
</reference>